<sequence length="1012" mass="116741">MPFSNKACCSILPVLSDYVPKGFMTKVSGLDAYVIGDNKKRTLICVYDIFGYWPQTKQCADLLSSGLDARIIMPDFFKGKPFLIENFPPNTPEKKKQLSDFFCGPANQEKNLQVLGSIIKDIKQDGAESLAVFGFCWGGKLSVLSGGHFGNELKSVAMIHPAMVDSRDATNLKIPICSLISKDEPINECNEFEKIAKTKPFGEACIFKTFSTMHHGFMAARSDLTNSENVMNFRKKWRNQVSLNTEENVVYDKETNIRRFRSDDPWNWEYVLEEEVCDLLEACYVEVKSRGVMVPLVFLPFRPMSDVLSTKTYIRKFFSVDSSEIHKNQLIQELPIVDIYVIIGIIRWCWLRLIDGVVGWNVYEAFKKLEKEAKYPYNAFSDYIPIIVKSKIREKIILGFFDILSAIAAYSKINGLSGDKLSRTAGWWAFNFKNKEQGFHRGYSNWKRSADANEHLFFAYLRSIKEQHTNTELYVPNPLPLSLVKLLEQTPYPLPVTSSITLHHKDTLCIDVLSNIPSPNIYTILQRVAIQDLDTDDEISLALWKHRDHIENALTDESKRILMCISNTLINTSPSKECEKWEEFMNFGFDYIENKSSSSKTDSLYKIDKQNTCSKDNVDQCSTDLEPKTGPALSLEKKPLHHIFPFDNAFSLINGIHPQPKLDSSTKINTEWLNESTISNRIRINLDESFWAVWIDSCSEETPIFKKTLFGKSFLFEIELDEKKWVVIEEQNNKHDKCISFNPFLANCSVENKQNFLNNMEKHKSSFSNDEEPKLRRTLSEYFKHQKNKFKIIQRYKTIKSKKKSFLEYKQNMTDKNIARDSTEYLYRKNDSLETLNSIKVPFSYSKIEYMVALNDKKKSDTSQVKQKDDISNPKTENEIENLPIKDLNLYSYSLSANKRYGIFNEFNLKISDYTNSASNIHHLASKLSSFRTSIANRPKKDLPSILDNVNDTQNDSAVVNISNSNYQLKRYFTLKKYTDKLYIGNICLNINIFPMILLCTAKNQEEFQDVL</sequence>
<dbReference type="InterPro" id="IPR002925">
    <property type="entry name" value="Dienelactn_hydro"/>
</dbReference>
<name>A0A899G4K9_9ASCO</name>
<organism evidence="3 4">
    <name type="scientific">Pneumocystis wakefieldiae</name>
    <dbReference type="NCBI Taxonomy" id="38082"/>
    <lineage>
        <taxon>Eukaryota</taxon>
        <taxon>Fungi</taxon>
        <taxon>Dikarya</taxon>
        <taxon>Ascomycota</taxon>
        <taxon>Taphrinomycotina</taxon>
        <taxon>Pneumocystomycetes</taxon>
        <taxon>Pneumocystaceae</taxon>
        <taxon>Pneumocystis</taxon>
    </lineage>
</organism>
<gene>
    <name evidence="3" type="ORF">MERGE_001459</name>
</gene>
<dbReference type="InterPro" id="IPR029058">
    <property type="entry name" value="AB_hydrolase_fold"/>
</dbReference>
<dbReference type="GO" id="GO:0016787">
    <property type="term" value="F:hydrolase activity"/>
    <property type="evidence" value="ECO:0007669"/>
    <property type="project" value="InterPro"/>
</dbReference>
<dbReference type="Pfam" id="PF01738">
    <property type="entry name" value="DLH"/>
    <property type="match status" value="1"/>
</dbReference>
<evidence type="ECO:0000313" key="3">
    <source>
        <dbReference type="EMBL" id="QSL67072.1"/>
    </source>
</evidence>
<dbReference type="SUPFAM" id="SSF53474">
    <property type="entry name" value="alpha/beta-Hydrolases"/>
    <property type="match status" value="1"/>
</dbReference>
<protein>
    <recommendedName>
        <fullName evidence="5">Dienelactone hydrolase domain-containing protein</fullName>
    </recommendedName>
</protein>
<dbReference type="InterPro" id="IPR037508">
    <property type="entry name" value="Msb1/Mug8"/>
</dbReference>
<dbReference type="Pfam" id="PF08101">
    <property type="entry name" value="Msb1-Mug8_dom"/>
    <property type="match status" value="1"/>
</dbReference>
<dbReference type="AlphaFoldDB" id="A0A899G4K9"/>
<keyword evidence="4" id="KW-1185">Reference proteome</keyword>
<dbReference type="OrthoDB" id="3362494at2759"/>
<evidence type="ECO:0000259" key="1">
    <source>
        <dbReference type="Pfam" id="PF01738"/>
    </source>
</evidence>
<dbReference type="EMBL" id="CP054547">
    <property type="protein sequence ID" value="QSL67072.1"/>
    <property type="molecule type" value="Genomic_DNA"/>
</dbReference>
<feature type="domain" description="Dienelactone hydrolase" evidence="1">
    <location>
        <begin position="31"/>
        <end position="242"/>
    </location>
</feature>
<reference evidence="3" key="1">
    <citation type="submission" date="2020-06" db="EMBL/GenBank/DDBJ databases">
        <title>Genomes of multiple members of Pneumocystis genus reveal paths to human pathogen Pneumocystis jirovecii.</title>
        <authorList>
            <person name="Cisse O.H."/>
            <person name="Ma L."/>
            <person name="Dekker J."/>
            <person name="Khil P."/>
            <person name="Jo J."/>
            <person name="Brenchley J."/>
            <person name="Blair R."/>
            <person name="Pahar B."/>
            <person name="Chabe M."/>
            <person name="Van Rompay K.A."/>
            <person name="Keesler R."/>
            <person name="Sukura A."/>
            <person name="Hirsch V."/>
            <person name="Kutty G."/>
            <person name="Liu Y."/>
            <person name="Peng L."/>
            <person name="Chen J."/>
            <person name="Song J."/>
            <person name="Weissenbacher-Lang C."/>
            <person name="Xu J."/>
            <person name="Upham N.S."/>
            <person name="Stajich J.E."/>
            <person name="Cuomo C.A."/>
            <person name="Cushion M.T."/>
            <person name="Kovacs J.A."/>
        </authorList>
    </citation>
    <scope>NUCLEOTIDE SEQUENCE</scope>
    <source>
        <strain evidence="3">2A</strain>
    </source>
</reference>
<accession>A0A899G4K9</accession>
<dbReference type="InterPro" id="IPR012965">
    <property type="entry name" value="Msb1/Mug8_dom"/>
</dbReference>
<evidence type="ECO:0000259" key="2">
    <source>
        <dbReference type="Pfam" id="PF08101"/>
    </source>
</evidence>
<evidence type="ECO:0008006" key="5">
    <source>
        <dbReference type="Google" id="ProtNLM"/>
    </source>
</evidence>
<dbReference type="PANTHER" id="PTHR28093">
    <property type="entry name" value="MORPHOGENESIS-RELATED PROTEIN MSB1"/>
    <property type="match status" value="1"/>
</dbReference>
<dbReference type="Gene3D" id="3.40.50.1820">
    <property type="entry name" value="alpha/beta hydrolase"/>
    <property type="match status" value="1"/>
</dbReference>
<feature type="domain" description="Meiotically up-regulated protein Msb1/Mug8" evidence="2">
    <location>
        <begin position="272"/>
        <end position="731"/>
    </location>
</feature>
<evidence type="ECO:0000313" key="4">
    <source>
        <dbReference type="Proteomes" id="UP000663699"/>
    </source>
</evidence>
<proteinExistence type="predicted"/>
<dbReference type="Proteomes" id="UP000663699">
    <property type="component" value="Chromosome 16"/>
</dbReference>
<dbReference type="PANTHER" id="PTHR28093:SF1">
    <property type="entry name" value="MORPHOGENESIS-RELATED PROTEIN MSB1"/>
    <property type="match status" value="1"/>
</dbReference>